<keyword evidence="5" id="KW-1185">Reference proteome</keyword>
<gene>
    <name evidence="4" type="ORF">M1R53_05515</name>
</gene>
<dbReference type="RefSeq" id="WP_249242283.1">
    <property type="nucleotide sequence ID" value="NZ_CP096649.1"/>
</dbReference>
<feature type="chain" id="PRO_5038681348" evidence="2">
    <location>
        <begin position="24"/>
        <end position="200"/>
    </location>
</feature>
<proteinExistence type="predicted"/>
<organism evidence="4 5">
    <name type="scientific">Fenollaria massiliensis</name>
    <dbReference type="NCBI Taxonomy" id="938288"/>
    <lineage>
        <taxon>Bacteria</taxon>
        <taxon>Bacillati</taxon>
        <taxon>Bacillota</taxon>
        <taxon>Clostridia</taxon>
        <taxon>Eubacteriales</taxon>
        <taxon>Fenollaria</taxon>
    </lineage>
</organism>
<evidence type="ECO:0000256" key="1">
    <source>
        <dbReference type="ARBA" id="ARBA00022737"/>
    </source>
</evidence>
<dbReference type="AlphaFoldDB" id="A0A9E7DJ01"/>
<keyword evidence="2" id="KW-0732">Signal</keyword>
<evidence type="ECO:0000256" key="2">
    <source>
        <dbReference type="SAM" id="SignalP"/>
    </source>
</evidence>
<dbReference type="KEGG" id="fms:M1R53_05515"/>
<protein>
    <submittedName>
        <fullName evidence="4">S-layer homology domain-containing protein</fullName>
    </submittedName>
</protein>
<dbReference type="Pfam" id="PF00395">
    <property type="entry name" value="SLH"/>
    <property type="match status" value="1"/>
</dbReference>
<feature type="signal peptide" evidence="2">
    <location>
        <begin position="1"/>
        <end position="23"/>
    </location>
</feature>
<keyword evidence="1" id="KW-0677">Repeat</keyword>
<dbReference type="EMBL" id="CP096649">
    <property type="protein sequence ID" value="UQK58697.1"/>
    <property type="molecule type" value="Genomic_DNA"/>
</dbReference>
<evidence type="ECO:0000313" key="5">
    <source>
        <dbReference type="Proteomes" id="UP000831151"/>
    </source>
</evidence>
<dbReference type="PROSITE" id="PS51272">
    <property type="entry name" value="SLH"/>
    <property type="match status" value="1"/>
</dbReference>
<evidence type="ECO:0000259" key="3">
    <source>
        <dbReference type="PROSITE" id="PS51272"/>
    </source>
</evidence>
<evidence type="ECO:0000313" key="4">
    <source>
        <dbReference type="EMBL" id="UQK58697.1"/>
    </source>
</evidence>
<reference evidence="4" key="1">
    <citation type="submission" date="2022-04" db="EMBL/GenBank/DDBJ databases">
        <title>Complete genome sequences of Ezakiella coagulans and Fenollaria massiliensis.</title>
        <authorList>
            <person name="France M.T."/>
            <person name="Clifford J."/>
            <person name="Narina S."/>
            <person name="Rutt L."/>
            <person name="Ravel J."/>
        </authorList>
    </citation>
    <scope>NUCLEOTIDE SEQUENCE</scope>
    <source>
        <strain evidence="4">C0061C2</strain>
    </source>
</reference>
<dbReference type="InterPro" id="IPR001119">
    <property type="entry name" value="SLH_dom"/>
</dbReference>
<accession>A0A9E7DJ01</accession>
<sequence>MKKKFILFLCLFLILFNSTNLCAKNLNSKYKKSAEELKSYNIIQGDSSGDLMLDKNLKREDLIVILSRLMNDEERAKKFSSETKFTDLKSASKVYLPYINWAVSNGYIHGITKDKFGYGTFVTVRQYQAILLRILDYSSEAKKWDMVSDYAVTYGLMDGLDLKPDDYLNRGEMALMTTNALKTPKKGSTLNLLKVLNLKK</sequence>
<feature type="domain" description="SLH" evidence="3">
    <location>
        <begin position="82"/>
        <end position="191"/>
    </location>
</feature>
<name>A0A9E7DJ01_9FIRM</name>
<dbReference type="Proteomes" id="UP000831151">
    <property type="component" value="Chromosome"/>
</dbReference>